<feature type="transmembrane region" description="Helical" evidence="11">
    <location>
        <begin position="32"/>
        <end position="51"/>
    </location>
</feature>
<evidence type="ECO:0000256" key="2">
    <source>
        <dbReference type="ARBA" id="ARBA00011085"/>
    </source>
</evidence>
<dbReference type="CDD" id="cd14966">
    <property type="entry name" value="7tmD_STE3"/>
    <property type="match status" value="1"/>
</dbReference>
<feature type="transmembrane region" description="Helical" evidence="11">
    <location>
        <begin position="6"/>
        <end position="25"/>
    </location>
</feature>
<evidence type="ECO:0000313" key="12">
    <source>
        <dbReference type="EMBL" id="KAF9786680.1"/>
    </source>
</evidence>
<keyword evidence="5 11" id="KW-1133">Transmembrane helix</keyword>
<reference evidence="12" key="1">
    <citation type="journal article" date="2020" name="Nat. Commun.">
        <title>Large-scale genome sequencing of mycorrhizal fungi provides insights into the early evolution of symbiotic traits.</title>
        <authorList>
            <person name="Miyauchi S."/>
            <person name="Kiss E."/>
            <person name="Kuo A."/>
            <person name="Drula E."/>
            <person name="Kohler A."/>
            <person name="Sanchez-Garcia M."/>
            <person name="Morin E."/>
            <person name="Andreopoulos B."/>
            <person name="Barry K.W."/>
            <person name="Bonito G."/>
            <person name="Buee M."/>
            <person name="Carver A."/>
            <person name="Chen C."/>
            <person name="Cichocki N."/>
            <person name="Clum A."/>
            <person name="Culley D."/>
            <person name="Crous P.W."/>
            <person name="Fauchery L."/>
            <person name="Girlanda M."/>
            <person name="Hayes R.D."/>
            <person name="Keri Z."/>
            <person name="LaButti K."/>
            <person name="Lipzen A."/>
            <person name="Lombard V."/>
            <person name="Magnuson J."/>
            <person name="Maillard F."/>
            <person name="Murat C."/>
            <person name="Nolan M."/>
            <person name="Ohm R.A."/>
            <person name="Pangilinan J."/>
            <person name="Pereira M.F."/>
            <person name="Perotto S."/>
            <person name="Peter M."/>
            <person name="Pfister S."/>
            <person name="Riley R."/>
            <person name="Sitrit Y."/>
            <person name="Stielow J.B."/>
            <person name="Szollosi G."/>
            <person name="Zifcakova L."/>
            <person name="Stursova M."/>
            <person name="Spatafora J.W."/>
            <person name="Tedersoo L."/>
            <person name="Vaario L.M."/>
            <person name="Yamada A."/>
            <person name="Yan M."/>
            <person name="Wang P."/>
            <person name="Xu J."/>
            <person name="Bruns T."/>
            <person name="Baldrian P."/>
            <person name="Vilgalys R."/>
            <person name="Dunand C."/>
            <person name="Henrissat B."/>
            <person name="Grigoriev I.V."/>
            <person name="Hibbett D."/>
            <person name="Nagy L.G."/>
            <person name="Martin F.M."/>
        </authorList>
    </citation>
    <scope>NUCLEOTIDE SEQUENCE</scope>
    <source>
        <strain evidence="12">UH-Tt-Lm1</strain>
    </source>
</reference>
<evidence type="ECO:0000256" key="6">
    <source>
        <dbReference type="ARBA" id="ARBA00023040"/>
    </source>
</evidence>
<name>A0A9P6HI16_9AGAM</name>
<evidence type="ECO:0000256" key="8">
    <source>
        <dbReference type="ARBA" id="ARBA00023170"/>
    </source>
</evidence>
<evidence type="ECO:0000256" key="10">
    <source>
        <dbReference type="SAM" id="MobiDB-lite"/>
    </source>
</evidence>
<comment type="caution">
    <text evidence="12">The sequence shown here is derived from an EMBL/GenBank/DDBJ whole genome shotgun (WGS) entry which is preliminary data.</text>
</comment>
<comment type="subcellular location">
    <subcellularLocation>
        <location evidence="1">Membrane</location>
        <topology evidence="1">Multi-pass membrane protein</topology>
    </subcellularLocation>
</comment>
<sequence>MTASNTAFTVCSGIGFILSIIPLWWHIHSWKVLLGTSMCMIWTALACLVFFVDSIVWNGNVINWAPVWCDIVLRIQVGFGVGLPACALCIIRRMYRITVTTTPHGIRRETITELLITVGIPLLEMVMQYVAAGHRFDIIEDYGCALATYNTPLAYVLVLSWPLIIGIISACYGALTIRAFFQRRKQLRDLDADFTRRNYWRLIALASIDYIFTIPIASWTLSSVSSNSRVHPWISWDDTHWGYSHVMQYPRDLLPPYQALSLELYRWTPVFCAFSFFAFFGFAEEARKNYRLLASTLAKLIGYTAFTEGAATTGPGVDMSLQFASRTFATQQTESIMGPDVFSDKPSISSAADERDLNLRPHSAMEQQISSSSSSPRIEVVPRVPEPALEMPDPVVTEAVHSDGAVDQV</sequence>
<comment type="similarity">
    <text evidence="2">Belongs to the G-protein coupled receptor 4 family.</text>
</comment>
<evidence type="ECO:0000256" key="3">
    <source>
        <dbReference type="ARBA" id="ARBA00022507"/>
    </source>
</evidence>
<dbReference type="Pfam" id="PF02076">
    <property type="entry name" value="STE3"/>
    <property type="match status" value="1"/>
</dbReference>
<evidence type="ECO:0000256" key="4">
    <source>
        <dbReference type="ARBA" id="ARBA00022692"/>
    </source>
</evidence>
<evidence type="ECO:0000256" key="7">
    <source>
        <dbReference type="ARBA" id="ARBA00023136"/>
    </source>
</evidence>
<evidence type="ECO:0000313" key="13">
    <source>
        <dbReference type="Proteomes" id="UP000736335"/>
    </source>
</evidence>
<protein>
    <submittedName>
        <fullName evidence="12">STE3-domain-containing protein</fullName>
    </submittedName>
</protein>
<evidence type="ECO:0000256" key="11">
    <source>
        <dbReference type="SAM" id="Phobius"/>
    </source>
</evidence>
<dbReference type="GO" id="GO:0005886">
    <property type="term" value="C:plasma membrane"/>
    <property type="evidence" value="ECO:0007669"/>
    <property type="project" value="TreeGrafter"/>
</dbReference>
<keyword evidence="8" id="KW-0675">Receptor</keyword>
<dbReference type="EMBL" id="WIUZ02000005">
    <property type="protein sequence ID" value="KAF9786680.1"/>
    <property type="molecule type" value="Genomic_DNA"/>
</dbReference>
<evidence type="ECO:0000256" key="5">
    <source>
        <dbReference type="ARBA" id="ARBA00022989"/>
    </source>
</evidence>
<dbReference type="AlphaFoldDB" id="A0A9P6HI16"/>
<feature type="transmembrane region" description="Helical" evidence="11">
    <location>
        <begin position="202"/>
        <end position="221"/>
    </location>
</feature>
<dbReference type="OrthoDB" id="2874149at2759"/>
<dbReference type="PANTHER" id="PTHR28097">
    <property type="entry name" value="PHEROMONE A FACTOR RECEPTOR"/>
    <property type="match status" value="1"/>
</dbReference>
<keyword evidence="6" id="KW-0297">G-protein coupled receptor</keyword>
<dbReference type="PANTHER" id="PTHR28097:SF1">
    <property type="entry name" value="PHEROMONE A FACTOR RECEPTOR"/>
    <property type="match status" value="1"/>
</dbReference>
<organism evidence="12 13">
    <name type="scientific">Thelephora terrestris</name>
    <dbReference type="NCBI Taxonomy" id="56493"/>
    <lineage>
        <taxon>Eukaryota</taxon>
        <taxon>Fungi</taxon>
        <taxon>Dikarya</taxon>
        <taxon>Basidiomycota</taxon>
        <taxon>Agaricomycotina</taxon>
        <taxon>Agaricomycetes</taxon>
        <taxon>Thelephorales</taxon>
        <taxon>Thelephoraceae</taxon>
        <taxon>Thelephora</taxon>
    </lineage>
</organism>
<keyword evidence="7 11" id="KW-0472">Membrane</keyword>
<keyword evidence="4 11" id="KW-0812">Transmembrane</keyword>
<feature type="region of interest" description="Disordered" evidence="10">
    <location>
        <begin position="354"/>
        <end position="379"/>
    </location>
</feature>
<gene>
    <name evidence="12" type="ORF">BJ322DRAFT_1003726</name>
</gene>
<dbReference type="PRINTS" id="PR00899">
    <property type="entry name" value="GPCRSTE3"/>
</dbReference>
<dbReference type="InterPro" id="IPR001499">
    <property type="entry name" value="GPCR_STE3"/>
</dbReference>
<keyword evidence="3" id="KW-0589">Pheromone response</keyword>
<proteinExistence type="inferred from homology"/>
<accession>A0A9P6HI16</accession>
<feature type="compositionally biased region" description="Low complexity" evidence="10">
    <location>
        <begin position="369"/>
        <end position="379"/>
    </location>
</feature>
<evidence type="ECO:0000256" key="1">
    <source>
        <dbReference type="ARBA" id="ARBA00004141"/>
    </source>
</evidence>
<feature type="transmembrane region" description="Helical" evidence="11">
    <location>
        <begin position="152"/>
        <end position="181"/>
    </location>
</feature>
<dbReference type="Proteomes" id="UP000736335">
    <property type="component" value="Unassembled WGS sequence"/>
</dbReference>
<evidence type="ECO:0000256" key="9">
    <source>
        <dbReference type="ARBA" id="ARBA00023224"/>
    </source>
</evidence>
<keyword evidence="9" id="KW-0807">Transducer</keyword>
<feature type="transmembrane region" description="Helical" evidence="11">
    <location>
        <begin position="111"/>
        <end position="132"/>
    </location>
</feature>
<dbReference type="GO" id="GO:0004932">
    <property type="term" value="F:mating-type factor pheromone receptor activity"/>
    <property type="evidence" value="ECO:0007669"/>
    <property type="project" value="InterPro"/>
</dbReference>
<feature type="transmembrane region" description="Helical" evidence="11">
    <location>
        <begin position="264"/>
        <end position="283"/>
    </location>
</feature>
<dbReference type="GO" id="GO:0000750">
    <property type="term" value="P:pheromone-dependent signal transduction involved in conjugation with cellular fusion"/>
    <property type="evidence" value="ECO:0007669"/>
    <property type="project" value="TreeGrafter"/>
</dbReference>
<reference evidence="12" key="2">
    <citation type="submission" date="2020-11" db="EMBL/GenBank/DDBJ databases">
        <authorList>
            <consortium name="DOE Joint Genome Institute"/>
            <person name="Kuo A."/>
            <person name="Miyauchi S."/>
            <person name="Kiss E."/>
            <person name="Drula E."/>
            <person name="Kohler A."/>
            <person name="Sanchez-Garcia M."/>
            <person name="Andreopoulos B."/>
            <person name="Barry K.W."/>
            <person name="Bonito G."/>
            <person name="Buee M."/>
            <person name="Carver A."/>
            <person name="Chen C."/>
            <person name="Cichocki N."/>
            <person name="Clum A."/>
            <person name="Culley D."/>
            <person name="Crous P.W."/>
            <person name="Fauchery L."/>
            <person name="Girlanda M."/>
            <person name="Hayes R."/>
            <person name="Keri Z."/>
            <person name="Labutti K."/>
            <person name="Lipzen A."/>
            <person name="Lombard V."/>
            <person name="Magnuson J."/>
            <person name="Maillard F."/>
            <person name="Morin E."/>
            <person name="Murat C."/>
            <person name="Nolan M."/>
            <person name="Ohm R."/>
            <person name="Pangilinan J."/>
            <person name="Pereira M."/>
            <person name="Perotto S."/>
            <person name="Peter M."/>
            <person name="Riley R."/>
            <person name="Sitrit Y."/>
            <person name="Stielow B."/>
            <person name="Szollosi G."/>
            <person name="Zifcakova L."/>
            <person name="Stursova M."/>
            <person name="Spatafora J.W."/>
            <person name="Tedersoo L."/>
            <person name="Vaario L.-M."/>
            <person name="Yamada A."/>
            <person name="Yan M."/>
            <person name="Wang P."/>
            <person name="Xu J."/>
            <person name="Bruns T."/>
            <person name="Baldrian P."/>
            <person name="Vilgalys R."/>
            <person name="Henrissat B."/>
            <person name="Grigoriev I.V."/>
            <person name="Hibbett D."/>
            <person name="Nagy L.G."/>
            <person name="Martin F.M."/>
        </authorList>
    </citation>
    <scope>NUCLEOTIDE SEQUENCE</scope>
    <source>
        <strain evidence="12">UH-Tt-Lm1</strain>
    </source>
</reference>
<feature type="transmembrane region" description="Helical" evidence="11">
    <location>
        <begin position="71"/>
        <end position="91"/>
    </location>
</feature>
<keyword evidence="13" id="KW-1185">Reference proteome</keyword>